<keyword evidence="3" id="KW-1185">Reference proteome</keyword>
<feature type="signal peptide" evidence="1">
    <location>
        <begin position="1"/>
        <end position="28"/>
    </location>
</feature>
<evidence type="ECO:0000313" key="2">
    <source>
        <dbReference type="EMBL" id="MCH9276650.1"/>
    </source>
</evidence>
<accession>A0ABS9VXV3</accession>
<reference evidence="2 3" key="1">
    <citation type="journal article" date="2021" name="Environ. Microbiol.">
        <title>Genetic insights into the dark matter of the mammalian gut microbiota through targeted genome reconstruction.</title>
        <authorList>
            <person name="Lugli G.A."/>
            <person name="Alessandri G."/>
            <person name="Milani C."/>
            <person name="Viappiani A."/>
            <person name="Fontana F."/>
            <person name="Tarracchini C."/>
            <person name="Mancabelli L."/>
            <person name="Argentini C."/>
            <person name="Ruiz L."/>
            <person name="Margolles A."/>
            <person name="van Sinderen D."/>
            <person name="Turroni F."/>
            <person name="Ventura M."/>
        </authorList>
    </citation>
    <scope>NUCLEOTIDE SEQUENCE [LARGE SCALE GENOMIC DNA]</scope>
    <source>
        <strain evidence="2 3">MA1</strain>
    </source>
</reference>
<evidence type="ECO:0000256" key="1">
    <source>
        <dbReference type="SAM" id="SignalP"/>
    </source>
</evidence>
<sequence length="294" mass="30159">MTRFTRRCSKLVATVLAGGMILATPATAIAEPAAGDATVQADQTPAADSGVAFPVDTMMGCGDVRTWAKLVECAGNTMQDTRVTITTPIVADKGATVNVTRTIGLTTTLDGSTPVLTSADGDAAGQLFEVKANGALVVGATADDRFTYGGTKDKTATRRFARIETNGTMQFNGGAFRYLTVNDLAANAGGQNETAAVALNMGGTLLVQGGAFDHIVTGSAAATGVFSNNGGTVTIDGGTFENNTGVRGSVLSDMNVTGSSSITINGGHFPEQQHRICGRRRLPEQPGQAHGRQV</sequence>
<protein>
    <submittedName>
        <fullName evidence="2">Uncharacterized protein</fullName>
    </submittedName>
</protein>
<keyword evidence="1" id="KW-0732">Signal</keyword>
<reference evidence="2 3" key="2">
    <citation type="journal article" date="2021" name="Syst. Appl. Microbiol.">
        <title>Phylogenetic classification of ten novel species belonging to the genus Bifidobacterium comprising B. phasiani sp. nov., B. pongonis sp. nov., B. saguinibicoloris sp. nov., B. colobi sp. nov., B. simiiventris sp. nov., B. santillanense sp. nov., B. miconis sp. nov., B. amazonense sp. nov., B. pluvialisilvae sp. nov., and B. miconisargentati sp. nov.</title>
        <authorList>
            <person name="Lugli G.A."/>
            <person name="Calvete-Torre I."/>
            <person name="Alessandri G."/>
            <person name="Milani C."/>
            <person name="Turroni F."/>
            <person name="Laiolo P."/>
            <person name="Ossiprandi M.C."/>
            <person name="Margolles A."/>
            <person name="Ruiz L."/>
            <person name="Ventura M."/>
        </authorList>
    </citation>
    <scope>NUCLEOTIDE SEQUENCE [LARGE SCALE GENOMIC DNA]</scope>
    <source>
        <strain evidence="2 3">MA1</strain>
    </source>
</reference>
<feature type="chain" id="PRO_5046662320" evidence="1">
    <location>
        <begin position="29"/>
        <end position="294"/>
    </location>
</feature>
<dbReference type="EMBL" id="JAFEJT020000049">
    <property type="protein sequence ID" value="MCH9276650.1"/>
    <property type="molecule type" value="Genomic_DNA"/>
</dbReference>
<proteinExistence type="predicted"/>
<name>A0ABS9VXV3_9BIFI</name>
<organism evidence="2 3">
    <name type="scientific">Bifidobacterium amazonense</name>
    <dbReference type="NCBI Taxonomy" id="2809027"/>
    <lineage>
        <taxon>Bacteria</taxon>
        <taxon>Bacillati</taxon>
        <taxon>Actinomycetota</taxon>
        <taxon>Actinomycetes</taxon>
        <taxon>Bifidobacteriales</taxon>
        <taxon>Bifidobacteriaceae</taxon>
        <taxon>Bifidobacterium</taxon>
    </lineage>
</organism>
<dbReference type="Proteomes" id="UP000710815">
    <property type="component" value="Unassembled WGS sequence"/>
</dbReference>
<gene>
    <name evidence="2" type="ORF">JS533_010275</name>
</gene>
<comment type="caution">
    <text evidence="2">The sequence shown here is derived from an EMBL/GenBank/DDBJ whole genome shotgun (WGS) entry which is preliminary data.</text>
</comment>
<evidence type="ECO:0000313" key="3">
    <source>
        <dbReference type="Proteomes" id="UP000710815"/>
    </source>
</evidence>
<dbReference type="RefSeq" id="WP_241514353.1">
    <property type="nucleotide sequence ID" value="NZ_JAFEJT020000049.1"/>
</dbReference>